<evidence type="ECO:0000313" key="9">
    <source>
        <dbReference type="Proteomes" id="UP000019116"/>
    </source>
</evidence>
<dbReference type="GeneID" id="123161051"/>
<evidence type="ECO:0000256" key="4">
    <source>
        <dbReference type="ARBA" id="ARBA00022963"/>
    </source>
</evidence>
<dbReference type="GO" id="GO:0008970">
    <property type="term" value="F:phospholipase A1 activity"/>
    <property type="evidence" value="ECO:0007669"/>
    <property type="project" value="UniProtKB-UniRule"/>
</dbReference>
<protein>
    <recommendedName>
        <fullName evidence="6">Phospholipase A1</fullName>
        <ecNumber evidence="6">3.1.1.-</ecNumber>
    </recommendedName>
</protein>
<dbReference type="Gramene" id="TraesCLE_scaffold_030062_01G000100.1">
    <property type="protein sequence ID" value="TraesCLE_scaffold_030062_01G000100.1"/>
    <property type="gene ID" value="TraesCLE_scaffold_030062_01G000100"/>
</dbReference>
<dbReference type="GO" id="GO:0016042">
    <property type="term" value="P:lipid catabolic process"/>
    <property type="evidence" value="ECO:0007669"/>
    <property type="project" value="UniProtKB-UniRule"/>
</dbReference>
<dbReference type="Gramene" id="TraesLDM1D03G00566110.1">
    <property type="protein sequence ID" value="TraesLDM1D03G00566110.1"/>
    <property type="gene ID" value="TraesLDM1D03G00566110"/>
</dbReference>
<dbReference type="InterPro" id="IPR029058">
    <property type="entry name" value="AB_hydrolase_fold"/>
</dbReference>
<gene>
    <name evidence="8" type="primary">LOC123161051</name>
</gene>
<proteinExistence type="inferred from homology"/>
<dbReference type="EnsemblPlants" id="TraesCS1D02G410500.1">
    <property type="protein sequence ID" value="TraesCS1D02G410500.1"/>
    <property type="gene ID" value="TraesCS1D02G410500"/>
</dbReference>
<dbReference type="Gramene" id="TraesPARA_EIv1.0_0320410.1">
    <property type="protein sequence ID" value="TraesPARA_EIv1.0_0320410.1.CDS"/>
    <property type="gene ID" value="TraesPARA_EIv1.0_0320410"/>
</dbReference>
<name>A0A3B6A2U2_WHEAT</name>
<dbReference type="PANTHER" id="PTHR31828:SF22">
    <property type="entry name" value="PHOSPHOLIPASE A1"/>
    <property type="match status" value="1"/>
</dbReference>
<dbReference type="Gramene" id="TraesARI1D03G00570250.1">
    <property type="protein sequence ID" value="TraesARI1D03G00570250.1"/>
    <property type="gene ID" value="TraesARI1D03G00570250"/>
</dbReference>
<dbReference type="CDD" id="cd00519">
    <property type="entry name" value="Lipase_3"/>
    <property type="match status" value="1"/>
</dbReference>
<evidence type="ECO:0000259" key="7">
    <source>
        <dbReference type="Pfam" id="PF01764"/>
    </source>
</evidence>
<dbReference type="Gramene" id="TraesLAC1D03G00567740.1">
    <property type="protein sequence ID" value="TraesLAC1D03G00567740.1"/>
    <property type="gene ID" value="TraesLAC1D03G00567740"/>
</dbReference>
<dbReference type="PaxDb" id="4565-Traes_1DL_B1B8ADCC3.1"/>
<comment type="function">
    <text evidence="1 6">Acylhydrolase that catalyzes the hydrolysis of phospholipids at the sn-1 position.</text>
</comment>
<dbReference type="OrthoDB" id="438440at2759"/>
<dbReference type="Gramene" id="TraesSYM1D03G00571040.1">
    <property type="protein sequence ID" value="TraesSYM1D03G00571040.1"/>
    <property type="gene ID" value="TraesSYM1D03G00571040"/>
</dbReference>
<keyword evidence="3 6" id="KW-0378">Hydrolase</keyword>
<dbReference type="Gramene" id="TraesCS1D02G410500.1">
    <property type="protein sequence ID" value="TraesCS1D02G410500.1"/>
    <property type="gene ID" value="TraesCS1D02G410500"/>
</dbReference>
<evidence type="ECO:0000256" key="6">
    <source>
        <dbReference type="RuleBase" id="RU367093"/>
    </source>
</evidence>
<dbReference type="STRING" id="4565.A0A3B6A2U2"/>
<organism evidence="8">
    <name type="scientific">Triticum aestivum</name>
    <name type="common">Wheat</name>
    <dbReference type="NCBI Taxonomy" id="4565"/>
    <lineage>
        <taxon>Eukaryota</taxon>
        <taxon>Viridiplantae</taxon>
        <taxon>Streptophyta</taxon>
        <taxon>Embryophyta</taxon>
        <taxon>Tracheophyta</taxon>
        <taxon>Spermatophyta</taxon>
        <taxon>Magnoliopsida</taxon>
        <taxon>Liliopsida</taxon>
        <taxon>Poales</taxon>
        <taxon>Poaceae</taxon>
        <taxon>BOP clade</taxon>
        <taxon>Pooideae</taxon>
        <taxon>Triticodae</taxon>
        <taxon>Triticeae</taxon>
        <taxon>Triticinae</taxon>
        <taxon>Triticum</taxon>
    </lineage>
</organism>
<dbReference type="SUPFAM" id="SSF53474">
    <property type="entry name" value="alpha/beta-Hydrolases"/>
    <property type="match status" value="1"/>
</dbReference>
<reference evidence="8" key="1">
    <citation type="submission" date="2018-08" db="EMBL/GenBank/DDBJ databases">
        <authorList>
            <person name="Rossello M."/>
        </authorList>
    </citation>
    <scope>NUCLEOTIDE SEQUENCE [LARGE SCALE GENOMIC DNA]</scope>
    <source>
        <strain evidence="8">cv. Chinese Spring</strain>
    </source>
</reference>
<dbReference type="Gramene" id="TraesWEE_scaffold_056343_01G000100.1">
    <property type="protein sequence ID" value="TraesWEE_scaffold_056343_01G000100.1"/>
    <property type="gene ID" value="TraesWEE_scaffold_056343_01G000100"/>
</dbReference>
<dbReference type="Gramene" id="TraesCS1D03G0952400.1">
    <property type="protein sequence ID" value="TraesCS1D03G0952400.1.CDS"/>
    <property type="gene ID" value="TraesCS1D03G0952400"/>
</dbReference>
<accession>A0A3B6A2U2</accession>
<dbReference type="Gene3D" id="3.40.50.1820">
    <property type="entry name" value="alpha/beta hydrolase"/>
    <property type="match status" value="1"/>
</dbReference>
<dbReference type="EC" id="3.1.1.-" evidence="6"/>
<dbReference type="Proteomes" id="UP000019116">
    <property type="component" value="Chromosome 1D"/>
</dbReference>
<dbReference type="OMA" id="VPLESNW"/>
<dbReference type="InterPro" id="IPR002921">
    <property type="entry name" value="Fungal_lipase-type"/>
</dbReference>
<feature type="domain" description="Fungal lipase-type" evidence="7">
    <location>
        <begin position="131"/>
        <end position="293"/>
    </location>
</feature>
<dbReference type="Pfam" id="PF01764">
    <property type="entry name" value="Lipase_3"/>
    <property type="match status" value="1"/>
</dbReference>
<dbReference type="SMR" id="A0A3B6A2U2"/>
<evidence type="ECO:0000256" key="2">
    <source>
        <dbReference type="ARBA" id="ARBA00010701"/>
    </source>
</evidence>
<dbReference type="FunFam" id="3.40.50.1820:FF:000065">
    <property type="entry name" value="Phospholipase A1-II 3"/>
    <property type="match status" value="1"/>
</dbReference>
<evidence type="ECO:0000256" key="1">
    <source>
        <dbReference type="ARBA" id="ARBA00003523"/>
    </source>
</evidence>
<keyword evidence="4 6" id="KW-0442">Lipid degradation</keyword>
<dbReference type="AlphaFoldDB" id="A0A3B6A2U2"/>
<dbReference type="Gramene" id="TraesCAD_scaffold_034923_01G000100.1">
    <property type="protein sequence ID" value="TraesCAD_scaffold_034923_01G000100.1"/>
    <property type="gene ID" value="TraesCAD_scaffold_034923_01G000100"/>
</dbReference>
<evidence type="ECO:0000313" key="8">
    <source>
        <dbReference type="EnsemblPlants" id="TraesCS1D02G410500.1"/>
    </source>
</evidence>
<dbReference type="PANTHER" id="PTHR31828">
    <property type="entry name" value="PHOSPHOLIPASE A1-IIGAMMA"/>
    <property type="match status" value="1"/>
</dbReference>
<dbReference type="InterPro" id="IPR033556">
    <property type="entry name" value="PLA"/>
</dbReference>
<keyword evidence="9" id="KW-1185">Reference proteome</keyword>
<reference evidence="8" key="2">
    <citation type="submission" date="2018-10" db="UniProtKB">
        <authorList>
            <consortium name="EnsemblPlants"/>
        </authorList>
    </citation>
    <scope>IDENTIFICATION</scope>
</reference>
<dbReference type="Gramene" id="TraesJUL1D03G00566890.1">
    <property type="protein sequence ID" value="TraesJUL1D03G00566890.1"/>
    <property type="gene ID" value="TraesJUL1D03G00566890"/>
</dbReference>
<evidence type="ECO:0000256" key="3">
    <source>
        <dbReference type="ARBA" id="ARBA00022801"/>
    </source>
</evidence>
<dbReference type="Gramene" id="TraesROB_scaffold_035316_01G000100.1">
    <property type="protein sequence ID" value="TraesROB_scaffold_035316_01G000100.1"/>
    <property type="gene ID" value="TraesROB_scaffold_035316_01G000100"/>
</dbReference>
<dbReference type="Gramene" id="TraesJAG1D03G00563260.1">
    <property type="protein sequence ID" value="TraesJAG1D03G00563260.1"/>
    <property type="gene ID" value="TraesJAG1D03G00563260"/>
</dbReference>
<comment type="similarity">
    <text evidence="2 6">Belongs to the AB hydrolase superfamily. Lipase family.</text>
</comment>
<dbReference type="Gramene" id="TraesKAR1D01G0342360.1">
    <property type="protein sequence ID" value="cds.TraesKAR1D01G0342360.1"/>
    <property type="gene ID" value="TraesKAR1D01G0342360"/>
</dbReference>
<sequence length="396" mass="43308">MSSPVKPGVVGSIASRWRELHGARSWAGLLDPLDADLREFLIAYGELASASYDGFNNEERSPHRWACVYSRADVLAASTVSHPEYYDVTKFLYAASGRPDATVPLESNWMGFVAVTTDEGVAALGRRDIAVAWRGSVRESETANDGDILQVSAAPVLGSYAAANAGAMVHRGFLSVYTSSDEDSMYNKASARDQVLEEVRRLMEVHKDEVTSITVTGHSLGASLAILNTVDMVANSVNVPLNSAKQPPCPVTAIMFASPQVGNNKFKSAFASFRDLHAIHVKNAPYIIPTLPGPLLGYVDVATATVPINTNRSPYLYPNNRDTYHNLECYLHGVAGDQGDGMDFKLVVDRDVALVNKKVNVLKDQYPVPENWYVAKNKWMVKGADGHWKLDDFREV</sequence>
<dbReference type="GO" id="GO:0005737">
    <property type="term" value="C:cytoplasm"/>
    <property type="evidence" value="ECO:0007669"/>
    <property type="project" value="UniProtKB-ARBA"/>
</dbReference>
<dbReference type="Gramene" id="TraesSTA1D03G00562930.1">
    <property type="protein sequence ID" value="TraesSTA1D03G00562930.1"/>
    <property type="gene ID" value="TraesSTA1D03G00562930"/>
</dbReference>
<dbReference type="RefSeq" id="XP_044434843.1">
    <property type="nucleotide sequence ID" value="XM_044578908.1"/>
</dbReference>
<keyword evidence="5 6" id="KW-0443">Lipid metabolism</keyword>
<evidence type="ECO:0000256" key="5">
    <source>
        <dbReference type="ARBA" id="ARBA00023098"/>
    </source>
</evidence>
<dbReference type="Gramene" id="TraesNOR1D03G00571860.1">
    <property type="protein sequence ID" value="TraesNOR1D03G00571860.1"/>
    <property type="gene ID" value="TraesNOR1D03G00571860"/>
</dbReference>